<proteinExistence type="predicted"/>
<sequence>MSTSPELATTPEKKDDDELVVKRVVRERGSDRPSEIIVSKGGVECTVTPRQVVKIDIDDFPPEDNAKTRGADIKPAEEPQEKEETKEEPKNEQQESTAHSIYTKVADTCSNAFQSVKGWFSSLF</sequence>
<evidence type="ECO:0000313" key="2">
    <source>
        <dbReference type="EMBL" id="KAK8857778.1"/>
    </source>
</evidence>
<organism evidence="2 3">
    <name type="scientific">Tritrichomonas musculus</name>
    <dbReference type="NCBI Taxonomy" id="1915356"/>
    <lineage>
        <taxon>Eukaryota</taxon>
        <taxon>Metamonada</taxon>
        <taxon>Parabasalia</taxon>
        <taxon>Tritrichomonadida</taxon>
        <taxon>Tritrichomonadidae</taxon>
        <taxon>Tritrichomonas</taxon>
    </lineage>
</organism>
<feature type="region of interest" description="Disordered" evidence="1">
    <location>
        <begin position="54"/>
        <end position="99"/>
    </location>
</feature>
<comment type="caution">
    <text evidence="2">The sequence shown here is derived from an EMBL/GenBank/DDBJ whole genome shotgun (WGS) entry which is preliminary data.</text>
</comment>
<accession>A0ABR2I6X6</accession>
<feature type="compositionally biased region" description="Basic and acidic residues" evidence="1">
    <location>
        <begin position="11"/>
        <end position="21"/>
    </location>
</feature>
<protein>
    <submittedName>
        <fullName evidence="2">Uncharacterized protein</fullName>
    </submittedName>
</protein>
<keyword evidence="3" id="KW-1185">Reference proteome</keyword>
<reference evidence="2 3" key="1">
    <citation type="submission" date="2024-04" db="EMBL/GenBank/DDBJ databases">
        <title>Tritrichomonas musculus Genome.</title>
        <authorList>
            <person name="Alves-Ferreira E."/>
            <person name="Grigg M."/>
            <person name="Lorenzi H."/>
            <person name="Galac M."/>
        </authorList>
    </citation>
    <scope>NUCLEOTIDE SEQUENCE [LARGE SCALE GENOMIC DNA]</scope>
    <source>
        <strain evidence="2 3">EAF2021</strain>
    </source>
</reference>
<name>A0ABR2I6X6_9EUKA</name>
<evidence type="ECO:0000313" key="3">
    <source>
        <dbReference type="Proteomes" id="UP001470230"/>
    </source>
</evidence>
<feature type="region of interest" description="Disordered" evidence="1">
    <location>
        <begin position="1"/>
        <end position="21"/>
    </location>
</feature>
<evidence type="ECO:0000256" key="1">
    <source>
        <dbReference type="SAM" id="MobiDB-lite"/>
    </source>
</evidence>
<dbReference type="EMBL" id="JAPFFF010000020">
    <property type="protein sequence ID" value="KAK8857778.1"/>
    <property type="molecule type" value="Genomic_DNA"/>
</dbReference>
<dbReference type="Proteomes" id="UP001470230">
    <property type="component" value="Unassembled WGS sequence"/>
</dbReference>
<feature type="compositionally biased region" description="Basic and acidic residues" evidence="1">
    <location>
        <begin position="64"/>
        <end position="93"/>
    </location>
</feature>
<gene>
    <name evidence="2" type="ORF">M9Y10_016190</name>
</gene>